<evidence type="ECO:0000313" key="3">
    <source>
        <dbReference type="Proteomes" id="UP000800082"/>
    </source>
</evidence>
<dbReference type="OrthoDB" id="2687452at2759"/>
<organism evidence="2 3">
    <name type="scientific">Didymella exigua CBS 183.55</name>
    <dbReference type="NCBI Taxonomy" id="1150837"/>
    <lineage>
        <taxon>Eukaryota</taxon>
        <taxon>Fungi</taxon>
        <taxon>Dikarya</taxon>
        <taxon>Ascomycota</taxon>
        <taxon>Pezizomycotina</taxon>
        <taxon>Dothideomycetes</taxon>
        <taxon>Pleosporomycetidae</taxon>
        <taxon>Pleosporales</taxon>
        <taxon>Pleosporineae</taxon>
        <taxon>Didymellaceae</taxon>
        <taxon>Didymella</taxon>
    </lineage>
</organism>
<feature type="region of interest" description="Disordered" evidence="1">
    <location>
        <begin position="28"/>
        <end position="57"/>
    </location>
</feature>
<dbReference type="RefSeq" id="XP_033454357.1">
    <property type="nucleotide sequence ID" value="XM_033597635.1"/>
</dbReference>
<proteinExistence type="predicted"/>
<evidence type="ECO:0000256" key="1">
    <source>
        <dbReference type="SAM" id="MobiDB-lite"/>
    </source>
</evidence>
<dbReference type="EMBL" id="ML978956">
    <property type="protein sequence ID" value="KAF1934109.1"/>
    <property type="molecule type" value="Genomic_DNA"/>
</dbReference>
<gene>
    <name evidence="2" type="ORF">M421DRAFT_88132</name>
</gene>
<protein>
    <recommendedName>
        <fullName evidence="4">C2H2-type domain-containing protein</fullName>
    </recommendedName>
</protein>
<name>A0A6A5S2Y3_9PLEO</name>
<keyword evidence="3" id="KW-1185">Reference proteome</keyword>
<evidence type="ECO:0008006" key="4">
    <source>
        <dbReference type="Google" id="ProtNLM"/>
    </source>
</evidence>
<evidence type="ECO:0000313" key="2">
    <source>
        <dbReference type="EMBL" id="KAF1934109.1"/>
    </source>
</evidence>
<dbReference type="GeneID" id="54355302"/>
<reference evidence="2" key="1">
    <citation type="journal article" date="2020" name="Stud. Mycol.">
        <title>101 Dothideomycetes genomes: a test case for predicting lifestyles and emergence of pathogens.</title>
        <authorList>
            <person name="Haridas S."/>
            <person name="Albert R."/>
            <person name="Binder M."/>
            <person name="Bloem J."/>
            <person name="Labutti K."/>
            <person name="Salamov A."/>
            <person name="Andreopoulos B."/>
            <person name="Baker S."/>
            <person name="Barry K."/>
            <person name="Bills G."/>
            <person name="Bluhm B."/>
            <person name="Cannon C."/>
            <person name="Castanera R."/>
            <person name="Culley D."/>
            <person name="Daum C."/>
            <person name="Ezra D."/>
            <person name="Gonzalez J."/>
            <person name="Henrissat B."/>
            <person name="Kuo A."/>
            <person name="Liang C."/>
            <person name="Lipzen A."/>
            <person name="Lutzoni F."/>
            <person name="Magnuson J."/>
            <person name="Mondo S."/>
            <person name="Nolan M."/>
            <person name="Ohm R."/>
            <person name="Pangilinan J."/>
            <person name="Park H.-J."/>
            <person name="Ramirez L."/>
            <person name="Alfaro M."/>
            <person name="Sun H."/>
            <person name="Tritt A."/>
            <person name="Yoshinaga Y."/>
            <person name="Zwiers L.-H."/>
            <person name="Turgeon B."/>
            <person name="Goodwin S."/>
            <person name="Spatafora J."/>
            <person name="Crous P."/>
            <person name="Grigoriev I."/>
        </authorList>
    </citation>
    <scope>NUCLEOTIDE SEQUENCE</scope>
    <source>
        <strain evidence="2">CBS 183.55</strain>
    </source>
</reference>
<accession>A0A6A5S2Y3</accession>
<sequence>MTSLPVDFLKIEDQGSLPVGLWDHHSVSPPPHVFGDASQSTLSRQGRRGRRRYESEQAKGSKAVDLFSLAFESRQNVDRRRINSDCPICQHMFSERFCKRNLTRHVRSMHAADAPLATTCDVPGCDRTFKRPDDFHVH</sequence>
<dbReference type="AlphaFoldDB" id="A0A6A5S2Y3"/>
<dbReference type="Proteomes" id="UP000800082">
    <property type="component" value="Unassembled WGS sequence"/>
</dbReference>